<organism evidence="2 3">
    <name type="scientific">Prorocentrum cordatum</name>
    <dbReference type="NCBI Taxonomy" id="2364126"/>
    <lineage>
        <taxon>Eukaryota</taxon>
        <taxon>Sar</taxon>
        <taxon>Alveolata</taxon>
        <taxon>Dinophyceae</taxon>
        <taxon>Prorocentrales</taxon>
        <taxon>Prorocentraceae</taxon>
        <taxon>Prorocentrum</taxon>
    </lineage>
</organism>
<dbReference type="Proteomes" id="UP001189429">
    <property type="component" value="Unassembled WGS sequence"/>
</dbReference>
<dbReference type="EMBL" id="CAUYUJ010016973">
    <property type="protein sequence ID" value="CAK0870560.1"/>
    <property type="molecule type" value="Genomic_DNA"/>
</dbReference>
<feature type="compositionally biased region" description="Basic residues" evidence="1">
    <location>
        <begin position="72"/>
        <end position="83"/>
    </location>
</feature>
<proteinExistence type="predicted"/>
<protein>
    <submittedName>
        <fullName evidence="2">Uncharacterized protein</fullName>
    </submittedName>
</protein>
<reference evidence="2" key="1">
    <citation type="submission" date="2023-10" db="EMBL/GenBank/DDBJ databases">
        <authorList>
            <person name="Chen Y."/>
            <person name="Shah S."/>
            <person name="Dougan E. K."/>
            <person name="Thang M."/>
            <person name="Chan C."/>
        </authorList>
    </citation>
    <scope>NUCLEOTIDE SEQUENCE [LARGE SCALE GENOMIC DNA]</scope>
</reference>
<accession>A0ABN9VBY5</accession>
<feature type="non-terminal residue" evidence="2">
    <location>
        <position position="83"/>
    </location>
</feature>
<evidence type="ECO:0000313" key="3">
    <source>
        <dbReference type="Proteomes" id="UP001189429"/>
    </source>
</evidence>
<feature type="compositionally biased region" description="Basic and acidic residues" evidence="1">
    <location>
        <begin position="53"/>
        <end position="62"/>
    </location>
</feature>
<feature type="compositionally biased region" description="Basic residues" evidence="1">
    <location>
        <begin position="1"/>
        <end position="12"/>
    </location>
</feature>
<feature type="compositionally biased region" description="Low complexity" evidence="1">
    <location>
        <begin position="26"/>
        <end position="52"/>
    </location>
</feature>
<sequence>GPPPRAGRRLRRGWPAEVLGPPAGQVRHAPVAPRRHAAPAGAPAARQAGRGAPLRDRGREPHGLAAGARLRAVPRRRGRAAAA</sequence>
<name>A0ABN9VBY5_9DINO</name>
<feature type="region of interest" description="Disordered" evidence="1">
    <location>
        <begin position="1"/>
        <end position="83"/>
    </location>
</feature>
<evidence type="ECO:0000256" key="1">
    <source>
        <dbReference type="SAM" id="MobiDB-lite"/>
    </source>
</evidence>
<keyword evidence="3" id="KW-1185">Reference proteome</keyword>
<evidence type="ECO:0000313" key="2">
    <source>
        <dbReference type="EMBL" id="CAK0870560.1"/>
    </source>
</evidence>
<comment type="caution">
    <text evidence="2">The sequence shown here is derived from an EMBL/GenBank/DDBJ whole genome shotgun (WGS) entry which is preliminary data.</text>
</comment>
<gene>
    <name evidence="2" type="ORF">PCOR1329_LOCUS56630</name>
</gene>
<feature type="non-terminal residue" evidence="2">
    <location>
        <position position="1"/>
    </location>
</feature>